<evidence type="ECO:0000256" key="4">
    <source>
        <dbReference type="ARBA" id="ARBA00023014"/>
    </source>
</evidence>
<name>A0A6S6U737_9GAMM</name>
<dbReference type="InterPro" id="IPR052950">
    <property type="entry name" value="CISD"/>
</dbReference>
<dbReference type="PANTHER" id="PTHR46491">
    <property type="entry name" value="CDGSH IRON SULFUR DOMAIN PROTEIN HOMOLOG"/>
    <property type="match status" value="1"/>
</dbReference>
<accession>A0A6S6U737</accession>
<dbReference type="GO" id="GO:0046872">
    <property type="term" value="F:metal ion binding"/>
    <property type="evidence" value="ECO:0007669"/>
    <property type="project" value="UniProtKB-KW"/>
</dbReference>
<keyword evidence="1" id="KW-0001">2Fe-2S</keyword>
<dbReference type="Gene3D" id="3.40.5.90">
    <property type="entry name" value="CDGSH iron-sulfur domain, mitoNEET-type"/>
    <property type="match status" value="2"/>
</dbReference>
<proteinExistence type="predicted"/>
<organism evidence="6">
    <name type="scientific">uncultured Thiotrichaceae bacterium</name>
    <dbReference type="NCBI Taxonomy" id="298394"/>
    <lineage>
        <taxon>Bacteria</taxon>
        <taxon>Pseudomonadati</taxon>
        <taxon>Pseudomonadota</taxon>
        <taxon>Gammaproteobacteria</taxon>
        <taxon>Thiotrichales</taxon>
        <taxon>Thiotrichaceae</taxon>
        <taxon>environmental samples</taxon>
    </lineage>
</organism>
<sequence>MTDPIRVSDTPYAVDVEEGKSYFWCSCGKSTNQPFCDGAHKNSDFKPVKYEATESKKVFFCGCKATAGQPLCDGSHK</sequence>
<protein>
    <submittedName>
        <fullName evidence="6">Glutamate synthase [NADPH] large chain (EC)</fullName>
        <ecNumber evidence="6">1.4.1.13</ecNumber>
    </submittedName>
</protein>
<feature type="domain" description="Iron-binding zinc finger CDGSH type" evidence="5">
    <location>
        <begin position="9"/>
        <end position="46"/>
    </location>
</feature>
<evidence type="ECO:0000256" key="1">
    <source>
        <dbReference type="ARBA" id="ARBA00022714"/>
    </source>
</evidence>
<keyword evidence="6" id="KW-0560">Oxidoreductase</keyword>
<dbReference type="AlphaFoldDB" id="A0A6S6U737"/>
<dbReference type="InterPro" id="IPR042216">
    <property type="entry name" value="MitoNEET_CISD"/>
</dbReference>
<dbReference type="InterPro" id="IPR018967">
    <property type="entry name" value="FeS-contain_CDGSH-typ"/>
</dbReference>
<reference evidence="6" key="1">
    <citation type="submission" date="2020-01" db="EMBL/GenBank/DDBJ databases">
        <authorList>
            <person name="Meier V. D."/>
            <person name="Meier V D."/>
        </authorList>
    </citation>
    <scope>NUCLEOTIDE SEQUENCE</scope>
    <source>
        <strain evidence="6">HLG_WM_MAG_09</strain>
    </source>
</reference>
<dbReference type="Pfam" id="PF09360">
    <property type="entry name" value="zf-CDGSH"/>
    <property type="match status" value="1"/>
</dbReference>
<dbReference type="GO" id="GO:0004355">
    <property type="term" value="F:glutamate synthase (NADPH) activity"/>
    <property type="evidence" value="ECO:0007669"/>
    <property type="project" value="UniProtKB-EC"/>
</dbReference>
<keyword evidence="3" id="KW-0408">Iron</keyword>
<evidence type="ECO:0000259" key="5">
    <source>
        <dbReference type="SMART" id="SM00704"/>
    </source>
</evidence>
<dbReference type="GO" id="GO:0051537">
    <property type="term" value="F:2 iron, 2 sulfur cluster binding"/>
    <property type="evidence" value="ECO:0007669"/>
    <property type="project" value="UniProtKB-KW"/>
</dbReference>
<keyword evidence="2" id="KW-0479">Metal-binding</keyword>
<evidence type="ECO:0000256" key="3">
    <source>
        <dbReference type="ARBA" id="ARBA00023004"/>
    </source>
</evidence>
<keyword evidence="4" id="KW-0411">Iron-sulfur</keyword>
<feature type="domain" description="Iron-binding zinc finger CDGSH type" evidence="5">
    <location>
        <begin position="47"/>
        <end position="77"/>
    </location>
</feature>
<evidence type="ECO:0000256" key="2">
    <source>
        <dbReference type="ARBA" id="ARBA00022723"/>
    </source>
</evidence>
<evidence type="ECO:0000313" key="6">
    <source>
        <dbReference type="EMBL" id="CAA6827474.1"/>
    </source>
</evidence>
<dbReference type="SMART" id="SM00704">
    <property type="entry name" value="ZnF_CDGSH"/>
    <property type="match status" value="2"/>
</dbReference>
<dbReference type="EMBL" id="CACVAT010000440">
    <property type="protein sequence ID" value="CAA6827474.1"/>
    <property type="molecule type" value="Genomic_DNA"/>
</dbReference>
<dbReference type="EC" id="1.4.1.13" evidence="6"/>
<gene>
    <name evidence="6" type="ORF">HELGO_WM19335</name>
</gene>
<dbReference type="PANTHER" id="PTHR46491:SF3">
    <property type="entry name" value="CDGSH IRON-SULFUR DOMAIN-CONTAINING PROTEIN 3, MITOCHONDRIAL"/>
    <property type="match status" value="1"/>
</dbReference>
<dbReference type="GO" id="GO:0005737">
    <property type="term" value="C:cytoplasm"/>
    <property type="evidence" value="ECO:0007669"/>
    <property type="project" value="UniProtKB-ARBA"/>
</dbReference>